<dbReference type="EMBL" id="AFBB01000018">
    <property type="protein sequence ID" value="EGF13297.1"/>
    <property type="molecule type" value="Genomic_DNA"/>
</dbReference>
<evidence type="ECO:0000256" key="1">
    <source>
        <dbReference type="ARBA" id="ARBA00004635"/>
    </source>
</evidence>
<dbReference type="PROSITE" id="PS51257">
    <property type="entry name" value="PROKAR_LIPOPROTEIN"/>
    <property type="match status" value="1"/>
</dbReference>
<keyword evidence="4" id="KW-0564">Palmitate</keyword>
<feature type="lipid moiety-binding region" description="S-diacylglycerol cysteine" evidence="7">
    <location>
        <position position="23"/>
    </location>
</feature>
<evidence type="ECO:0000256" key="3">
    <source>
        <dbReference type="ARBA" id="ARBA00023136"/>
    </source>
</evidence>
<dbReference type="PIRSF" id="PIRSF002854">
    <property type="entry name" value="MetQ"/>
    <property type="match status" value="1"/>
</dbReference>
<dbReference type="Gene3D" id="3.40.190.10">
    <property type="entry name" value="Periplasmic binding protein-like II"/>
    <property type="match status" value="2"/>
</dbReference>
<protein>
    <recommendedName>
        <fullName evidence="6">Lipoprotein</fullName>
    </recommendedName>
</protein>
<comment type="subcellular location">
    <subcellularLocation>
        <location evidence="1">Membrane</location>
        <topology evidence="1">Lipid-anchor</topology>
    </subcellularLocation>
</comment>
<accession>F2BXM6</accession>
<evidence type="ECO:0000256" key="8">
    <source>
        <dbReference type="SAM" id="SignalP"/>
    </source>
</evidence>
<feature type="chain" id="PRO_5038747388" description="Lipoprotein" evidence="8">
    <location>
        <begin position="22"/>
        <end position="272"/>
    </location>
</feature>
<organism evidence="9 10">
    <name type="scientific">Dialister micraerophilus DSM 19965</name>
    <dbReference type="NCBI Taxonomy" id="888062"/>
    <lineage>
        <taxon>Bacteria</taxon>
        <taxon>Bacillati</taxon>
        <taxon>Bacillota</taxon>
        <taxon>Negativicutes</taxon>
        <taxon>Veillonellales</taxon>
        <taxon>Veillonellaceae</taxon>
        <taxon>Dialister</taxon>
    </lineage>
</organism>
<dbReference type="Proteomes" id="UP000003503">
    <property type="component" value="Unassembled WGS sequence"/>
</dbReference>
<evidence type="ECO:0000256" key="2">
    <source>
        <dbReference type="ARBA" id="ARBA00022729"/>
    </source>
</evidence>
<keyword evidence="10" id="KW-1185">Reference proteome</keyword>
<evidence type="ECO:0000256" key="7">
    <source>
        <dbReference type="PIRSR" id="PIRSR002854-1"/>
    </source>
</evidence>
<dbReference type="SUPFAM" id="SSF53850">
    <property type="entry name" value="Periplasmic binding protein-like II"/>
    <property type="match status" value="1"/>
</dbReference>
<gene>
    <name evidence="9" type="primary">metQ2</name>
    <name evidence="9" type="ORF">HMPREF9083_0944</name>
</gene>
<keyword evidence="2 8" id="KW-0732">Signal</keyword>
<reference evidence="9 10" key="1">
    <citation type="submission" date="2011-02" db="EMBL/GenBank/DDBJ databases">
        <authorList>
            <person name="Muzny D."/>
            <person name="Qin X."/>
            <person name="Deng J."/>
            <person name="Jiang H."/>
            <person name="Liu Y."/>
            <person name="Qu J."/>
            <person name="Song X.-Z."/>
            <person name="Zhang L."/>
            <person name="Thornton R."/>
            <person name="Coyle M."/>
            <person name="Francisco L."/>
            <person name="Jackson L."/>
            <person name="Javaid M."/>
            <person name="Korchina V."/>
            <person name="Kovar C."/>
            <person name="Mata R."/>
            <person name="Mathew T."/>
            <person name="Ngo R."/>
            <person name="Nguyen L."/>
            <person name="Nguyen N."/>
            <person name="Okwuonu G."/>
            <person name="Ongeri F."/>
            <person name="Pham C."/>
            <person name="Simmons D."/>
            <person name="Wilczek-Boney K."/>
            <person name="Hale W."/>
            <person name="Jakkamsetti A."/>
            <person name="Pham P."/>
            <person name="Ruth R."/>
            <person name="San Lucas F."/>
            <person name="Warren J."/>
            <person name="Zhang J."/>
            <person name="Zhao Z."/>
            <person name="Zhou C."/>
            <person name="Zhu D."/>
            <person name="Lee S."/>
            <person name="Bess C."/>
            <person name="Blankenburg K."/>
            <person name="Forbes L."/>
            <person name="Fu Q."/>
            <person name="Gubbala S."/>
            <person name="Hirani K."/>
            <person name="Jayaseelan J.C."/>
            <person name="Lara F."/>
            <person name="Munidasa M."/>
            <person name="Palculict T."/>
            <person name="Patil S."/>
            <person name="Pu L.-L."/>
            <person name="Saada N."/>
            <person name="Tang L."/>
            <person name="Weissenberger G."/>
            <person name="Zhu Y."/>
            <person name="Hemphill L."/>
            <person name="Shang Y."/>
            <person name="Youmans B."/>
            <person name="Ayvaz T."/>
            <person name="Ross M."/>
            <person name="Santibanez J."/>
            <person name="Aqrawi P."/>
            <person name="Gross S."/>
            <person name="Joshi V."/>
            <person name="Fowler G."/>
            <person name="Nazareth L."/>
            <person name="Reid J."/>
            <person name="Worley K."/>
            <person name="Petrosino J."/>
            <person name="Highlander S."/>
            <person name="Gibbs R."/>
        </authorList>
    </citation>
    <scope>NUCLEOTIDE SEQUENCE [LARGE SCALE GENOMIC DNA]</scope>
    <source>
        <strain evidence="9 10">DSM 19965</strain>
    </source>
</reference>
<keyword evidence="5 6" id="KW-0449">Lipoprotein</keyword>
<dbReference type="HOGENOM" id="CLU_067080_0_0_9"/>
<dbReference type="RefSeq" id="WP_007556236.1">
    <property type="nucleotide sequence ID" value="NZ_GL878519.1"/>
</dbReference>
<comment type="similarity">
    <text evidence="6">Belongs to the nlpA lipoprotein family.</text>
</comment>
<dbReference type="PANTHER" id="PTHR30429:SF0">
    <property type="entry name" value="METHIONINE-BINDING LIPOPROTEIN METQ"/>
    <property type="match status" value="1"/>
</dbReference>
<dbReference type="InterPro" id="IPR004872">
    <property type="entry name" value="Lipoprotein_NlpA"/>
</dbReference>
<comment type="caution">
    <text evidence="9">The sequence shown here is derived from an EMBL/GenBank/DDBJ whole genome shotgun (WGS) entry which is preliminary data.</text>
</comment>
<evidence type="ECO:0000313" key="10">
    <source>
        <dbReference type="Proteomes" id="UP000003503"/>
    </source>
</evidence>
<proteinExistence type="inferred from homology"/>
<sequence>MNLKKTVIAGIVALSAVGLLAGCSSDSATKSESNEVTLKVGASPVPHAQILNHIKDKLAKEGVKLEVIEFNDFVQPNLALEDKSIDANFFQHLPYLEKFNQERGTHVVSIGNIHIEPMGIYSSKIKDLKNLSDGSRVLIPNDPTNGGRALLLLQSAGLIKLRAGAPITATVEDIAENPKNLQFSELEAPQLPRSINDADIAVINMNFAIQANISPSSALFTEGANSPYANILSVRKGDENRPEIQKLLKALQSDDVKEFLKSEYNGSIVPAF</sequence>
<dbReference type="eggNOG" id="COG1464">
    <property type="taxonomic scope" value="Bacteria"/>
</dbReference>
<evidence type="ECO:0000256" key="6">
    <source>
        <dbReference type="PIRNR" id="PIRNR002854"/>
    </source>
</evidence>
<dbReference type="GO" id="GO:0016020">
    <property type="term" value="C:membrane"/>
    <property type="evidence" value="ECO:0007669"/>
    <property type="project" value="UniProtKB-SubCell"/>
</dbReference>
<evidence type="ECO:0000256" key="5">
    <source>
        <dbReference type="ARBA" id="ARBA00023288"/>
    </source>
</evidence>
<feature type="signal peptide" evidence="8">
    <location>
        <begin position="1"/>
        <end position="21"/>
    </location>
</feature>
<dbReference type="PANTHER" id="PTHR30429">
    <property type="entry name" value="D-METHIONINE-BINDING LIPOPROTEIN METQ"/>
    <property type="match status" value="1"/>
</dbReference>
<dbReference type="Pfam" id="PF03180">
    <property type="entry name" value="Lipoprotein_9"/>
    <property type="match status" value="1"/>
</dbReference>
<keyword evidence="3" id="KW-0472">Membrane</keyword>
<evidence type="ECO:0000313" key="9">
    <source>
        <dbReference type="EMBL" id="EGF13297.1"/>
    </source>
</evidence>
<dbReference type="STRING" id="888062.HMPREF9083_0944"/>
<name>F2BXM6_9FIRM</name>
<dbReference type="CDD" id="cd13597">
    <property type="entry name" value="PBP2_lipoprotein_Tp32"/>
    <property type="match status" value="1"/>
</dbReference>
<evidence type="ECO:0000256" key="4">
    <source>
        <dbReference type="ARBA" id="ARBA00023139"/>
    </source>
</evidence>
<dbReference type="AlphaFoldDB" id="F2BXM6"/>